<evidence type="ECO:0000313" key="1">
    <source>
        <dbReference type="EMBL" id="PKU74087.1"/>
    </source>
</evidence>
<protein>
    <submittedName>
        <fullName evidence="1">Uncharacterized protein</fullName>
    </submittedName>
</protein>
<gene>
    <name evidence="1" type="ORF">MA16_Dca019806</name>
</gene>
<dbReference type="EMBL" id="KZ502696">
    <property type="protein sequence ID" value="PKU74087.1"/>
    <property type="molecule type" value="Genomic_DNA"/>
</dbReference>
<evidence type="ECO:0000313" key="2">
    <source>
        <dbReference type="Proteomes" id="UP000233837"/>
    </source>
</evidence>
<accession>A0A2I0WEK2</accession>
<dbReference type="Proteomes" id="UP000233837">
    <property type="component" value="Unassembled WGS sequence"/>
</dbReference>
<dbReference type="AlphaFoldDB" id="A0A2I0WEK2"/>
<reference evidence="1 2" key="2">
    <citation type="journal article" date="2017" name="Nature">
        <title>The Apostasia genome and the evolution of orchids.</title>
        <authorList>
            <person name="Zhang G.Q."/>
            <person name="Liu K.W."/>
            <person name="Li Z."/>
            <person name="Lohaus R."/>
            <person name="Hsiao Y.Y."/>
            <person name="Niu S.C."/>
            <person name="Wang J.Y."/>
            <person name="Lin Y.C."/>
            <person name="Xu Q."/>
            <person name="Chen L.J."/>
            <person name="Yoshida K."/>
            <person name="Fujiwara S."/>
            <person name="Wang Z.W."/>
            <person name="Zhang Y.Q."/>
            <person name="Mitsuda N."/>
            <person name="Wang M."/>
            <person name="Liu G.H."/>
            <person name="Pecoraro L."/>
            <person name="Huang H.X."/>
            <person name="Xiao X.J."/>
            <person name="Lin M."/>
            <person name="Wu X.Y."/>
            <person name="Wu W.L."/>
            <person name="Chen Y.Y."/>
            <person name="Chang S.B."/>
            <person name="Sakamoto S."/>
            <person name="Ohme-Takagi M."/>
            <person name="Yagi M."/>
            <person name="Zeng S.J."/>
            <person name="Shen C.Y."/>
            <person name="Yeh C.M."/>
            <person name="Luo Y.B."/>
            <person name="Tsai W.C."/>
            <person name="Van de Peer Y."/>
            <person name="Liu Z.J."/>
        </authorList>
    </citation>
    <scope>NUCLEOTIDE SEQUENCE [LARGE SCALE GENOMIC DNA]</scope>
    <source>
        <tissue evidence="1">The whole plant</tissue>
    </source>
</reference>
<organism evidence="1 2">
    <name type="scientific">Dendrobium catenatum</name>
    <dbReference type="NCBI Taxonomy" id="906689"/>
    <lineage>
        <taxon>Eukaryota</taxon>
        <taxon>Viridiplantae</taxon>
        <taxon>Streptophyta</taxon>
        <taxon>Embryophyta</taxon>
        <taxon>Tracheophyta</taxon>
        <taxon>Spermatophyta</taxon>
        <taxon>Magnoliopsida</taxon>
        <taxon>Liliopsida</taxon>
        <taxon>Asparagales</taxon>
        <taxon>Orchidaceae</taxon>
        <taxon>Epidendroideae</taxon>
        <taxon>Malaxideae</taxon>
        <taxon>Dendrobiinae</taxon>
        <taxon>Dendrobium</taxon>
    </lineage>
</organism>
<proteinExistence type="predicted"/>
<reference evidence="1 2" key="1">
    <citation type="journal article" date="2016" name="Sci. Rep.">
        <title>The Dendrobium catenatum Lindl. genome sequence provides insights into polysaccharide synthase, floral development and adaptive evolution.</title>
        <authorList>
            <person name="Zhang G.Q."/>
            <person name="Xu Q."/>
            <person name="Bian C."/>
            <person name="Tsai W.C."/>
            <person name="Yeh C.M."/>
            <person name="Liu K.W."/>
            <person name="Yoshida K."/>
            <person name="Zhang L.S."/>
            <person name="Chang S.B."/>
            <person name="Chen F."/>
            <person name="Shi Y."/>
            <person name="Su Y.Y."/>
            <person name="Zhang Y.Q."/>
            <person name="Chen L.J."/>
            <person name="Yin Y."/>
            <person name="Lin M."/>
            <person name="Huang H."/>
            <person name="Deng H."/>
            <person name="Wang Z.W."/>
            <person name="Zhu S.L."/>
            <person name="Zhao X."/>
            <person name="Deng C."/>
            <person name="Niu S.C."/>
            <person name="Huang J."/>
            <person name="Wang M."/>
            <person name="Liu G.H."/>
            <person name="Yang H.J."/>
            <person name="Xiao X.J."/>
            <person name="Hsiao Y.Y."/>
            <person name="Wu W.L."/>
            <person name="Chen Y.Y."/>
            <person name="Mitsuda N."/>
            <person name="Ohme-Takagi M."/>
            <person name="Luo Y.B."/>
            <person name="Van de Peer Y."/>
            <person name="Liu Z.J."/>
        </authorList>
    </citation>
    <scope>NUCLEOTIDE SEQUENCE [LARGE SCALE GENOMIC DNA]</scope>
    <source>
        <tissue evidence="1">The whole plant</tissue>
    </source>
</reference>
<keyword evidence="2" id="KW-1185">Reference proteome</keyword>
<name>A0A2I0WEK2_9ASPA</name>
<sequence length="70" mass="7684">MVGDDDGRRDSSQLTMVIGGTVVGWSVVSNQRWSNDERWSSGGPTMVKMKSSGWVVVRRRSVTALRSKVG</sequence>